<protein>
    <submittedName>
        <fullName evidence="1">Uncharacterized protein</fullName>
    </submittedName>
</protein>
<reference evidence="2" key="1">
    <citation type="journal article" date="2022" name="Microb. Genom.">
        <title>A global pangenome for the wheat fungal pathogen Pyrenophora tritici-repentis and prediction of effector protein structural homology.</title>
        <authorList>
            <person name="Moolhuijzen P.M."/>
            <person name="See P.T."/>
            <person name="Shi G."/>
            <person name="Powell H.R."/>
            <person name="Cockram J."/>
            <person name="Jorgensen L.N."/>
            <person name="Benslimane H."/>
            <person name="Strelkov S.E."/>
            <person name="Turner J."/>
            <person name="Liu Z."/>
            <person name="Moffat C.S."/>
        </authorList>
    </citation>
    <scope>NUCLEOTIDE SEQUENCE [LARGE SCALE GENOMIC DNA]</scope>
</reference>
<proteinExistence type="predicted"/>
<sequence>MSDLFDLSSLQQQAMGYLEWASEAELEAEVETNMQTTKDTFCDMCHNHGGR</sequence>
<evidence type="ECO:0000313" key="1">
    <source>
        <dbReference type="EMBL" id="KAI1510865.1"/>
    </source>
</evidence>
<evidence type="ECO:0000313" key="2">
    <source>
        <dbReference type="Proteomes" id="UP000249757"/>
    </source>
</evidence>
<accession>A0A317B9F9</accession>
<organism evidence="1 2">
    <name type="scientific">Pyrenophora tritici-repentis</name>
    <dbReference type="NCBI Taxonomy" id="45151"/>
    <lineage>
        <taxon>Eukaryota</taxon>
        <taxon>Fungi</taxon>
        <taxon>Dikarya</taxon>
        <taxon>Ascomycota</taxon>
        <taxon>Pezizomycotina</taxon>
        <taxon>Dothideomycetes</taxon>
        <taxon>Pleosporomycetidae</taxon>
        <taxon>Pleosporales</taxon>
        <taxon>Pleosporineae</taxon>
        <taxon>Pleosporaceae</taxon>
        <taxon>Pyrenophora</taxon>
    </lineage>
</organism>
<gene>
    <name evidence="1" type="ORF">Ptr86124_009986</name>
</gene>
<dbReference type="EMBL" id="NRDI02000015">
    <property type="protein sequence ID" value="KAI1510865.1"/>
    <property type="molecule type" value="Genomic_DNA"/>
</dbReference>
<dbReference type="AlphaFoldDB" id="A0A317B9F9"/>
<comment type="caution">
    <text evidence="1">The sequence shown here is derived from an EMBL/GenBank/DDBJ whole genome shotgun (WGS) entry which is preliminary data.</text>
</comment>
<dbReference type="Proteomes" id="UP000249757">
    <property type="component" value="Unassembled WGS sequence"/>
</dbReference>
<name>A0A317B9F9_9PLEO</name>
<keyword evidence="2" id="KW-1185">Reference proteome</keyword>